<feature type="region of interest" description="Disordered" evidence="3">
    <location>
        <begin position="1"/>
        <end position="42"/>
    </location>
</feature>
<dbReference type="Gene3D" id="3.10.490.10">
    <property type="entry name" value="Gamma-glutamyl cyclotransferase-like"/>
    <property type="match status" value="1"/>
</dbReference>
<comment type="caution">
    <text evidence="4">The sequence shown here is derived from an EMBL/GenBank/DDBJ whole genome shotgun (WGS) entry which is preliminary data.</text>
</comment>
<dbReference type="Pfam" id="PF04752">
    <property type="entry name" value="ChaC"/>
    <property type="match status" value="1"/>
</dbReference>
<name>A0ABT2KE72_9RHOB</name>
<proteinExistence type="predicted"/>
<organism evidence="4 5">
    <name type="scientific">Paracoccus maritimus</name>
    <dbReference type="NCBI Taxonomy" id="2933292"/>
    <lineage>
        <taxon>Bacteria</taxon>
        <taxon>Pseudomonadati</taxon>
        <taxon>Pseudomonadota</taxon>
        <taxon>Alphaproteobacteria</taxon>
        <taxon>Rhodobacterales</taxon>
        <taxon>Paracoccaceae</taxon>
        <taxon>Paracoccus</taxon>
    </lineage>
</organism>
<dbReference type="RefSeq" id="WP_260278709.1">
    <property type="nucleotide sequence ID" value="NZ_JANAVZ010000022.1"/>
</dbReference>
<evidence type="ECO:0000313" key="5">
    <source>
        <dbReference type="Proteomes" id="UP001320702"/>
    </source>
</evidence>
<feature type="compositionally biased region" description="Basic and acidic residues" evidence="3">
    <location>
        <begin position="1"/>
        <end position="11"/>
    </location>
</feature>
<dbReference type="InterPro" id="IPR036568">
    <property type="entry name" value="GGCT-like_sf"/>
</dbReference>
<dbReference type="InterPro" id="IPR006840">
    <property type="entry name" value="ChaC"/>
</dbReference>
<gene>
    <name evidence="4" type="ORF">MU516_18555</name>
</gene>
<evidence type="ECO:0000256" key="2">
    <source>
        <dbReference type="ARBA" id="ARBA00023239"/>
    </source>
</evidence>
<dbReference type="SUPFAM" id="SSF110857">
    <property type="entry name" value="Gamma-glutamyl cyclotransferase-like"/>
    <property type="match status" value="1"/>
</dbReference>
<sequence>MAKDSMDDRQVARPAHKAMDLTPELVQRSLRDEPDLGPEPGWTQLEENEVDQLAARYKRECGDDPLWLFAYGSLIWKPDFDAVDHRRATAYGWHRSFCLRMTRWRGSPRQNGLMMALERGGRCDGVIYRLPDEDRHAQLRRLLMREIRFHQNVDMIRWIPVHTRQGRVRALVFWAGPRGDRVESRKPLDQVAPILARACGPVGSCAEYLHNTVLHLREFGINDRNLWRLQSLVADEIRAMGPADAENGGRPG</sequence>
<dbReference type="EC" id="4.3.2.7" evidence="1"/>
<dbReference type="CDD" id="cd06661">
    <property type="entry name" value="GGCT_like"/>
    <property type="match status" value="1"/>
</dbReference>
<reference evidence="4 5" key="1">
    <citation type="submission" date="2022-04" db="EMBL/GenBank/DDBJ databases">
        <title>Paracoccus sp. YLB-12 draft genome sequence.</title>
        <authorList>
            <person name="Yu L."/>
        </authorList>
    </citation>
    <scope>NUCLEOTIDE SEQUENCE [LARGE SCALE GENOMIC DNA]</scope>
    <source>
        <strain evidence="4 5">YLB-12</strain>
    </source>
</reference>
<protein>
    <recommendedName>
        <fullName evidence="1">glutathione-specific gamma-glutamylcyclotransferase</fullName>
        <ecNumber evidence="1">4.3.2.7</ecNumber>
    </recommendedName>
</protein>
<keyword evidence="5" id="KW-1185">Reference proteome</keyword>
<dbReference type="EMBL" id="JANAVZ010000022">
    <property type="protein sequence ID" value="MCT4334845.1"/>
    <property type="molecule type" value="Genomic_DNA"/>
</dbReference>
<evidence type="ECO:0000256" key="1">
    <source>
        <dbReference type="ARBA" id="ARBA00012344"/>
    </source>
</evidence>
<dbReference type="PANTHER" id="PTHR12192">
    <property type="entry name" value="CATION TRANSPORT PROTEIN CHAC-RELATED"/>
    <property type="match status" value="1"/>
</dbReference>
<dbReference type="InterPro" id="IPR013024">
    <property type="entry name" value="GGCT-like"/>
</dbReference>
<evidence type="ECO:0000256" key="3">
    <source>
        <dbReference type="SAM" id="MobiDB-lite"/>
    </source>
</evidence>
<dbReference type="PANTHER" id="PTHR12192:SF2">
    <property type="entry name" value="GLUTATHIONE-SPECIFIC GAMMA-GLUTAMYLCYCLOTRANSFERASE 2"/>
    <property type="match status" value="1"/>
</dbReference>
<evidence type="ECO:0000313" key="4">
    <source>
        <dbReference type="EMBL" id="MCT4334845.1"/>
    </source>
</evidence>
<accession>A0ABT2KE72</accession>
<dbReference type="Proteomes" id="UP001320702">
    <property type="component" value="Unassembled WGS sequence"/>
</dbReference>
<keyword evidence="2" id="KW-0456">Lyase</keyword>